<dbReference type="GO" id="GO:0003964">
    <property type="term" value="F:RNA-directed DNA polymerase activity"/>
    <property type="evidence" value="ECO:0007669"/>
    <property type="project" value="UniProtKB-KW"/>
</dbReference>
<dbReference type="InterPro" id="IPR012337">
    <property type="entry name" value="RNaseH-like_sf"/>
</dbReference>
<dbReference type="InterPro" id="IPR041588">
    <property type="entry name" value="Integrase_H2C2"/>
</dbReference>
<dbReference type="Pfam" id="PF24626">
    <property type="entry name" value="SH3_Tf2-1"/>
    <property type="match status" value="1"/>
</dbReference>
<keyword evidence="7" id="KW-0479">Metal-binding</keyword>
<keyword evidence="5" id="KW-0548">Nucleotidyltransferase</keyword>
<dbReference type="FunFam" id="3.10.20.370:FF:000003">
    <property type="entry name" value="Transposon Tf2-6 polyprotein"/>
    <property type="match status" value="1"/>
</dbReference>
<dbReference type="Gene3D" id="1.10.340.70">
    <property type="match status" value="1"/>
</dbReference>
<keyword evidence="4" id="KW-0808">Transferase</keyword>
<evidence type="ECO:0000256" key="15">
    <source>
        <dbReference type="ARBA" id="ARBA00023125"/>
    </source>
</evidence>
<comment type="similarity">
    <text evidence="1">Belongs to the beta type-B retroviral polymerase family. HERV class-II K(HML-2) pol subfamily.</text>
</comment>
<dbReference type="InterPro" id="IPR021109">
    <property type="entry name" value="Peptidase_aspartic_dom_sf"/>
</dbReference>
<dbReference type="GO" id="GO:0046872">
    <property type="term" value="F:metal ion binding"/>
    <property type="evidence" value="ECO:0007669"/>
    <property type="project" value="UniProtKB-KW"/>
</dbReference>
<dbReference type="Pfam" id="PF00078">
    <property type="entry name" value="RVT_1"/>
    <property type="match status" value="1"/>
</dbReference>
<dbReference type="SUPFAM" id="SSF56672">
    <property type="entry name" value="DNA/RNA polymerases"/>
    <property type="match status" value="1"/>
</dbReference>
<evidence type="ECO:0000256" key="17">
    <source>
        <dbReference type="ARBA" id="ARBA00023268"/>
    </source>
</evidence>
<keyword evidence="11" id="KW-0460">Magnesium</keyword>
<dbReference type="CDD" id="cd09274">
    <property type="entry name" value="RNase_HI_RT_Ty3"/>
    <property type="match status" value="1"/>
</dbReference>
<evidence type="ECO:0000259" key="19">
    <source>
        <dbReference type="PROSITE" id="PS50878"/>
    </source>
</evidence>
<evidence type="ECO:0000256" key="1">
    <source>
        <dbReference type="ARBA" id="ARBA00010879"/>
    </source>
</evidence>
<evidence type="ECO:0000256" key="11">
    <source>
        <dbReference type="ARBA" id="ARBA00022842"/>
    </source>
</evidence>
<reference evidence="21" key="3">
    <citation type="submission" date="2025-09" db="UniProtKB">
        <authorList>
            <consortium name="Ensembl"/>
        </authorList>
    </citation>
    <scope>IDENTIFICATION</scope>
</reference>
<dbReference type="SUPFAM" id="SSF53098">
    <property type="entry name" value="Ribonuclease H-like"/>
    <property type="match status" value="1"/>
</dbReference>
<dbReference type="Pfam" id="PF17921">
    <property type="entry name" value="Integrase_H2C2"/>
    <property type="match status" value="1"/>
</dbReference>
<dbReference type="InterPro" id="IPR056924">
    <property type="entry name" value="SH3_Tf2-1"/>
</dbReference>
<evidence type="ECO:0000256" key="12">
    <source>
        <dbReference type="ARBA" id="ARBA00022908"/>
    </source>
</evidence>
<feature type="domain" description="Integrase catalytic" evidence="20">
    <location>
        <begin position="651"/>
        <end position="810"/>
    </location>
</feature>
<keyword evidence="15" id="KW-0238">DNA-binding</keyword>
<dbReference type="Pfam" id="PF17919">
    <property type="entry name" value="RT_RNaseH_2"/>
    <property type="match status" value="1"/>
</dbReference>
<evidence type="ECO:0000256" key="13">
    <source>
        <dbReference type="ARBA" id="ARBA00022918"/>
    </source>
</evidence>
<dbReference type="AlphaFoldDB" id="A0A8K9UIX9"/>
<evidence type="ECO:0000313" key="22">
    <source>
        <dbReference type="Proteomes" id="UP000694395"/>
    </source>
</evidence>
<evidence type="ECO:0000256" key="10">
    <source>
        <dbReference type="ARBA" id="ARBA00022801"/>
    </source>
</evidence>
<keyword evidence="3" id="KW-0645">Protease</keyword>
<dbReference type="InterPro" id="IPR041577">
    <property type="entry name" value="RT_RNaseH_2"/>
</dbReference>
<dbReference type="GO" id="GO:0006508">
    <property type="term" value="P:proteolysis"/>
    <property type="evidence" value="ECO:0007669"/>
    <property type="project" value="UniProtKB-KW"/>
</dbReference>
<dbReference type="InterPro" id="IPR000477">
    <property type="entry name" value="RT_dom"/>
</dbReference>
<evidence type="ECO:0000259" key="20">
    <source>
        <dbReference type="PROSITE" id="PS50994"/>
    </source>
</evidence>
<dbReference type="FunFam" id="3.30.70.270:FF:000020">
    <property type="entry name" value="Transposon Tf2-6 polyprotein-like Protein"/>
    <property type="match status" value="1"/>
</dbReference>
<feature type="domain" description="Reverse transcriptase" evidence="19">
    <location>
        <begin position="237"/>
        <end position="416"/>
    </location>
</feature>
<dbReference type="EC" id="3.1.26.4" evidence="2"/>
<evidence type="ECO:0000256" key="18">
    <source>
        <dbReference type="ARBA" id="ARBA00039658"/>
    </source>
</evidence>
<dbReference type="PANTHER" id="PTHR37984">
    <property type="entry name" value="PROTEIN CBG26694"/>
    <property type="match status" value="1"/>
</dbReference>
<organism evidence="21 22">
    <name type="scientific">Oncorhynchus mykiss</name>
    <name type="common">Rainbow trout</name>
    <name type="synonym">Salmo gairdneri</name>
    <dbReference type="NCBI Taxonomy" id="8022"/>
    <lineage>
        <taxon>Eukaryota</taxon>
        <taxon>Metazoa</taxon>
        <taxon>Chordata</taxon>
        <taxon>Craniata</taxon>
        <taxon>Vertebrata</taxon>
        <taxon>Euteleostomi</taxon>
        <taxon>Actinopterygii</taxon>
        <taxon>Neopterygii</taxon>
        <taxon>Teleostei</taxon>
        <taxon>Protacanthopterygii</taxon>
        <taxon>Salmoniformes</taxon>
        <taxon>Salmonidae</taxon>
        <taxon>Salmoninae</taxon>
        <taxon>Oncorhynchus</taxon>
    </lineage>
</organism>
<dbReference type="Ensembl" id="ENSOMYT00000129149.1">
    <property type="protein sequence ID" value="ENSOMYP00000110355.1"/>
    <property type="gene ID" value="ENSOMYG00000067241.1"/>
</dbReference>
<dbReference type="GO" id="GO:0004523">
    <property type="term" value="F:RNA-DNA hybrid ribonuclease activity"/>
    <property type="evidence" value="ECO:0007669"/>
    <property type="project" value="UniProtKB-EC"/>
</dbReference>
<keyword evidence="16" id="KW-0233">DNA recombination</keyword>
<keyword evidence="13" id="KW-0695">RNA-directed DNA polymerase</keyword>
<dbReference type="Gene3D" id="3.30.420.10">
    <property type="entry name" value="Ribonuclease H-like superfamily/Ribonuclease H"/>
    <property type="match status" value="1"/>
</dbReference>
<name>A0A8K9UIX9_ONCMY</name>
<keyword evidence="17" id="KW-0511">Multifunctional enzyme</keyword>
<reference evidence="21" key="2">
    <citation type="submission" date="2025-08" db="UniProtKB">
        <authorList>
            <consortium name="Ensembl"/>
        </authorList>
    </citation>
    <scope>IDENTIFICATION</scope>
</reference>
<dbReference type="InterPro" id="IPR043128">
    <property type="entry name" value="Rev_trsase/Diguanyl_cyclase"/>
</dbReference>
<dbReference type="GO" id="GO:0015074">
    <property type="term" value="P:DNA integration"/>
    <property type="evidence" value="ECO:0007669"/>
    <property type="project" value="UniProtKB-KW"/>
</dbReference>
<evidence type="ECO:0000256" key="2">
    <source>
        <dbReference type="ARBA" id="ARBA00012180"/>
    </source>
</evidence>
<dbReference type="CDD" id="cd00303">
    <property type="entry name" value="retropepsin_like"/>
    <property type="match status" value="1"/>
</dbReference>
<dbReference type="Gene3D" id="3.30.70.270">
    <property type="match status" value="2"/>
</dbReference>
<dbReference type="InterPro" id="IPR001584">
    <property type="entry name" value="Integrase_cat-core"/>
</dbReference>
<dbReference type="Gene3D" id="2.40.70.10">
    <property type="entry name" value="Acid Proteases"/>
    <property type="match status" value="1"/>
</dbReference>
<keyword evidence="10" id="KW-0378">Hydrolase</keyword>
<dbReference type="PROSITE" id="PS50878">
    <property type="entry name" value="RT_POL"/>
    <property type="match status" value="1"/>
</dbReference>
<evidence type="ECO:0000256" key="6">
    <source>
        <dbReference type="ARBA" id="ARBA00022722"/>
    </source>
</evidence>
<dbReference type="Gene3D" id="3.10.10.10">
    <property type="entry name" value="HIV Type 1 Reverse Transcriptase, subunit A, domain 1"/>
    <property type="match status" value="1"/>
</dbReference>
<dbReference type="Pfam" id="PF00665">
    <property type="entry name" value="rve"/>
    <property type="match status" value="1"/>
</dbReference>
<dbReference type="InterPro" id="IPR050951">
    <property type="entry name" value="Retrovirus_Pol_polyprotein"/>
</dbReference>
<dbReference type="FunFam" id="3.30.420.10:FF:000032">
    <property type="entry name" value="Retrovirus-related Pol polyprotein from transposon 297-like Protein"/>
    <property type="match status" value="1"/>
</dbReference>
<dbReference type="CDD" id="cd01647">
    <property type="entry name" value="RT_LTR"/>
    <property type="match status" value="1"/>
</dbReference>
<evidence type="ECO:0000313" key="21">
    <source>
        <dbReference type="Ensembl" id="ENSOMYP00000110355.1"/>
    </source>
</evidence>
<evidence type="ECO:0000256" key="9">
    <source>
        <dbReference type="ARBA" id="ARBA00022759"/>
    </source>
</evidence>
<keyword evidence="14" id="KW-0239">DNA-directed DNA polymerase</keyword>
<dbReference type="GO" id="GO:0004190">
    <property type="term" value="F:aspartic-type endopeptidase activity"/>
    <property type="evidence" value="ECO:0007669"/>
    <property type="project" value="UniProtKB-KW"/>
</dbReference>
<reference evidence="21" key="1">
    <citation type="submission" date="2020-07" db="EMBL/GenBank/DDBJ databases">
        <title>A long reads based de novo assembly of the rainbow trout Arlee double haploid line genome.</title>
        <authorList>
            <person name="Gao G."/>
            <person name="Palti Y."/>
        </authorList>
    </citation>
    <scope>NUCLEOTIDE SEQUENCE [LARGE SCALE GENOMIC DNA]</scope>
</reference>
<keyword evidence="22" id="KW-1185">Reference proteome</keyword>
<proteinExistence type="inferred from homology"/>
<keyword evidence="12" id="KW-0229">DNA integration</keyword>
<dbReference type="PANTHER" id="PTHR37984:SF5">
    <property type="entry name" value="PROTEIN NYNRIN-LIKE"/>
    <property type="match status" value="1"/>
</dbReference>
<dbReference type="GO" id="GO:0003677">
    <property type="term" value="F:DNA binding"/>
    <property type="evidence" value="ECO:0007669"/>
    <property type="project" value="UniProtKB-KW"/>
</dbReference>
<evidence type="ECO:0000256" key="8">
    <source>
        <dbReference type="ARBA" id="ARBA00022750"/>
    </source>
</evidence>
<sequence>MSSKSQSSSVSGGLLVSATTPVSPSRSCTTLSVHLRWTGSSASCSALIDSGAEGCFMDETWAREHDIPLRQLRESTALFALDGSPLPRIQRETLPLTLTVSGNHSETISFLIFRSPFTPVVLGHPWLVCHNPSINWSSNSILSWNVSCHVKCLMSAIPPVSSISSSQEEPGDLTGVPEEYHDLRTVFSRSRATSLPPHRSYDCSIDLLPGTTPPRGRLYSLLAPERKALEDYLSVALAAGTIVPSSSPAGAGFFFVKKKDGSLRPCIDYRGLNDITVKNRYPLPLMSSAFEILQGARFFTKLDLRNAYHLVRIREGDEWKTAFNTPLGHFEYRVLPFGLANAPAVFQVLVNDVLRDMLNIFVFVYLDDILIFSPSLQIHVQHVRRVLQRLLENCLFVKAEKCTFHASSVTFLGSVISAEGIKMDPAKVQAVIDWPVPKSRVELQRFLGFANFYRRFIRNFGQVAAPLTALTSVKTCFKWSVSAQGAFDLLKNRFTSAPILVTPDVSRQFVVEVDASEVGVGAILSQRSLSDDKVHPCAYFSHRLSPSERNYDVGNRELLAIRLALGEWRQWLEGATVPFVVWTDHRNLEYIRSAKLAGHPGFRGTLASIRQRFWWPTREHDTRRFVAACSVCAQTKSGNSPPAGRLRPLPIPSRPWSHIALDFVTGLPSSAGKTVILTVVDRFSKAAHFIPLAKLPSAKETAQIIIENVFRIHGLPSDVVSDRGPQFTSQFWREFCRLIGASVSLSSGFHPQSNGQAERANQTIGRILRSLSFRNPASWSEQLPWAEYAHNSLPSSATGLSPFQSSLGYQPPLFSSQFAESSVPSAQAFVQRCERTWKRVRSALCRYRAQTVRAANKRRTKSPRYCRGQRVWLSTQNLPLKTASRKLTPRFIGPFRISQIINPVAVRLLLPRYLRRVHPVFHVSCVKPVLRAPARLPPPPPSLSRAHLSTGSVRFWTCVLGAVVIST</sequence>
<evidence type="ECO:0000256" key="5">
    <source>
        <dbReference type="ARBA" id="ARBA00022695"/>
    </source>
</evidence>
<dbReference type="GeneTree" id="ENSGT00940000168677"/>
<dbReference type="Proteomes" id="UP000694395">
    <property type="component" value="Chromosome 12"/>
</dbReference>
<evidence type="ECO:0000256" key="3">
    <source>
        <dbReference type="ARBA" id="ARBA00022670"/>
    </source>
</evidence>
<dbReference type="InterPro" id="IPR043502">
    <property type="entry name" value="DNA/RNA_pol_sf"/>
</dbReference>
<dbReference type="GO" id="GO:0006310">
    <property type="term" value="P:DNA recombination"/>
    <property type="evidence" value="ECO:0007669"/>
    <property type="project" value="UniProtKB-KW"/>
</dbReference>
<protein>
    <recommendedName>
        <fullName evidence="18">Gypsy retrotransposon integrase-like protein 1</fullName>
        <ecNumber evidence="2">3.1.26.4</ecNumber>
    </recommendedName>
</protein>
<dbReference type="GO" id="GO:0003887">
    <property type="term" value="F:DNA-directed DNA polymerase activity"/>
    <property type="evidence" value="ECO:0007669"/>
    <property type="project" value="UniProtKB-KW"/>
</dbReference>
<evidence type="ECO:0000256" key="14">
    <source>
        <dbReference type="ARBA" id="ARBA00022932"/>
    </source>
</evidence>
<evidence type="ECO:0000256" key="7">
    <source>
        <dbReference type="ARBA" id="ARBA00022723"/>
    </source>
</evidence>
<keyword evidence="6" id="KW-0540">Nuclease</keyword>
<evidence type="ECO:0000256" key="4">
    <source>
        <dbReference type="ARBA" id="ARBA00022679"/>
    </source>
</evidence>
<dbReference type="InterPro" id="IPR036397">
    <property type="entry name" value="RNaseH_sf"/>
</dbReference>
<dbReference type="PROSITE" id="PS50994">
    <property type="entry name" value="INTEGRASE"/>
    <property type="match status" value="1"/>
</dbReference>
<evidence type="ECO:0000256" key="16">
    <source>
        <dbReference type="ARBA" id="ARBA00023172"/>
    </source>
</evidence>
<accession>A0A8K9UIX9</accession>
<keyword evidence="8" id="KW-0064">Aspartyl protease</keyword>
<keyword evidence="9" id="KW-0255">Endonuclease</keyword>